<comment type="similarity">
    <text evidence="2">Belongs to the peptidase C19 family. USP14/UBP6 subfamily.</text>
</comment>
<feature type="repeat" description="WD" evidence="11">
    <location>
        <begin position="159"/>
        <end position="200"/>
    </location>
</feature>
<dbReference type="CDD" id="cd16104">
    <property type="entry name" value="Ubl_USP14_like"/>
    <property type="match status" value="1"/>
</dbReference>
<dbReference type="CDD" id="cd00200">
    <property type="entry name" value="WD40"/>
    <property type="match status" value="1"/>
</dbReference>
<dbReference type="PRINTS" id="PR00320">
    <property type="entry name" value="GPROTEINBRPT"/>
</dbReference>
<dbReference type="Proteomes" id="UP000310200">
    <property type="component" value="Unassembled WGS sequence"/>
</dbReference>
<dbReference type="InterPro" id="IPR020472">
    <property type="entry name" value="WD40_PAC1"/>
</dbReference>
<dbReference type="PROSITE" id="PS00973">
    <property type="entry name" value="USP_2"/>
    <property type="match status" value="1"/>
</dbReference>
<feature type="repeat" description="WD" evidence="11">
    <location>
        <begin position="71"/>
        <end position="112"/>
    </location>
</feature>
<comment type="caution">
    <text evidence="16">The sequence shown here is derived from an EMBL/GenBank/DDBJ whole genome shotgun (WGS) entry which is preliminary data.</text>
</comment>
<dbReference type="FunFam" id="3.90.70.10:FF:000032">
    <property type="entry name" value="Ubiquitin carboxyl-terminal hydrolase 14"/>
    <property type="match status" value="1"/>
</dbReference>
<dbReference type="PROSITE" id="PS50235">
    <property type="entry name" value="USP_3"/>
    <property type="match status" value="1"/>
</dbReference>
<dbReference type="PROSITE" id="PS00678">
    <property type="entry name" value="WD_REPEATS_1"/>
    <property type="match status" value="1"/>
</dbReference>
<feature type="coiled-coil region" evidence="13">
    <location>
        <begin position="21"/>
        <end position="51"/>
    </location>
</feature>
<dbReference type="SUPFAM" id="SSF54001">
    <property type="entry name" value="Cysteine proteinases"/>
    <property type="match status" value="1"/>
</dbReference>
<evidence type="ECO:0000256" key="3">
    <source>
        <dbReference type="ARBA" id="ARBA00009768"/>
    </source>
</evidence>
<evidence type="ECO:0000256" key="2">
    <source>
        <dbReference type="ARBA" id="ARBA00008739"/>
    </source>
</evidence>
<dbReference type="PROSITE" id="PS00972">
    <property type="entry name" value="USP_1"/>
    <property type="match status" value="1"/>
</dbReference>
<keyword evidence="4 11" id="KW-0853">WD repeat</keyword>
<evidence type="ECO:0000256" key="11">
    <source>
        <dbReference type="PROSITE-ProRule" id="PRU00221"/>
    </source>
</evidence>
<dbReference type="InterPro" id="IPR029071">
    <property type="entry name" value="Ubiquitin-like_domsf"/>
</dbReference>
<dbReference type="InterPro" id="IPR016346">
    <property type="entry name" value="G-protein_beta_1-5"/>
</dbReference>
<keyword evidence="6" id="KW-0677">Repeat</keyword>
<evidence type="ECO:0000256" key="1">
    <source>
        <dbReference type="ARBA" id="ARBA00000707"/>
    </source>
</evidence>
<dbReference type="EMBL" id="QBLH01002788">
    <property type="protein sequence ID" value="TGZ46983.1"/>
    <property type="molecule type" value="Genomic_DNA"/>
</dbReference>
<evidence type="ECO:0000313" key="16">
    <source>
        <dbReference type="EMBL" id="TGZ46983.1"/>
    </source>
</evidence>
<dbReference type="PANTHER" id="PTHR43982:SF1">
    <property type="entry name" value="UBIQUITIN CARBOXYL-TERMINAL HYDROLASE 14"/>
    <property type="match status" value="1"/>
</dbReference>
<dbReference type="InterPro" id="IPR036322">
    <property type="entry name" value="WD40_repeat_dom_sf"/>
</dbReference>
<keyword evidence="13" id="KW-0175">Coiled coil</keyword>
<dbReference type="InterPro" id="IPR019954">
    <property type="entry name" value="Ubiquitin_CS"/>
</dbReference>
<reference evidence="16 17" key="1">
    <citation type="journal article" date="2019" name="Philos. Trans. R. Soc. Lond., B, Biol. Sci.">
        <title>Ant behaviour and brain gene expression of defending hosts depend on the ecological success of the intruding social parasite.</title>
        <authorList>
            <person name="Kaur R."/>
            <person name="Stoldt M."/>
            <person name="Jongepier E."/>
            <person name="Feldmeyer B."/>
            <person name="Menzel F."/>
            <person name="Bornberg-Bauer E."/>
            <person name="Foitzik S."/>
        </authorList>
    </citation>
    <scope>NUCLEOTIDE SEQUENCE [LARGE SCALE GENOMIC DNA]</scope>
    <source>
        <tissue evidence="16">Whole body</tissue>
    </source>
</reference>
<dbReference type="PROSITE" id="PS50053">
    <property type="entry name" value="UBIQUITIN_2"/>
    <property type="match status" value="1"/>
</dbReference>
<evidence type="ECO:0000256" key="9">
    <source>
        <dbReference type="ARBA" id="ARBA00022807"/>
    </source>
</evidence>
<dbReference type="GO" id="GO:0004843">
    <property type="term" value="F:cysteine-type deubiquitinase activity"/>
    <property type="evidence" value="ECO:0007669"/>
    <property type="project" value="UniProtKB-UniRule"/>
</dbReference>
<evidence type="ECO:0000256" key="12">
    <source>
        <dbReference type="RuleBase" id="RU366025"/>
    </source>
</evidence>
<keyword evidence="17" id="KW-1185">Reference proteome</keyword>
<dbReference type="Gene3D" id="3.10.20.90">
    <property type="entry name" value="Phosphatidylinositol 3-kinase Catalytic Subunit, Chain A, domain 1"/>
    <property type="match status" value="1"/>
</dbReference>
<dbReference type="PROSITE" id="PS50294">
    <property type="entry name" value="WD_REPEATS_REGION"/>
    <property type="match status" value="4"/>
</dbReference>
<name>A0A4S2KCI6_9HYME</name>
<gene>
    <name evidence="16" type="ORF">DBV15_06871</name>
</gene>
<dbReference type="PROSITE" id="PS50082">
    <property type="entry name" value="WD_REPEATS_2"/>
    <property type="match status" value="4"/>
</dbReference>
<dbReference type="FunFam" id="3.10.20.90:FF:000119">
    <property type="entry name" value="Ubiquitin carboxyl-terminal hydrolase 14"/>
    <property type="match status" value="1"/>
</dbReference>
<keyword evidence="5 12" id="KW-0645">Protease</keyword>
<evidence type="ECO:0000256" key="13">
    <source>
        <dbReference type="SAM" id="Coils"/>
    </source>
</evidence>
<dbReference type="InterPro" id="IPR015943">
    <property type="entry name" value="WD40/YVTN_repeat-like_dom_sf"/>
</dbReference>
<dbReference type="GO" id="GO:0007165">
    <property type="term" value="P:signal transduction"/>
    <property type="evidence" value="ECO:0007669"/>
    <property type="project" value="UniProtKB-KW"/>
</dbReference>
<dbReference type="PANTHER" id="PTHR43982">
    <property type="entry name" value="UBIQUITIN CARBOXYL-TERMINAL HYDROLASE"/>
    <property type="match status" value="1"/>
</dbReference>
<sequence>MRLTGVQQVRTRGTMDSATELEHMEKLAKEAECLKIRLEDERQKLNDITLASVADRLEVINCINVKPRRILKGHQAKVLCSDWSPDKRHIVSSSQDGRMIIWDAFTTNKEHAVSMPTRWVMACAYGPSGTLVACGGLDNKVTVYPLSLEDDVSAHKKTVGTHTSYMSCCAFPNSDQQILTGSGDSTCGLWDVESGQLLQSFQGHSSDVMSIDLAPSETGNTFVSGGCDKLVLIWDMRSGQCVQSFEGHQSDVNSVRFHPGGDAVATGSDDATCRLFDLRADREVAVYAKESIIFGANAVDLSVSGRLLFAGYNDYTTQGLKQLAISIHCCAVVANFIVIKVKWGKELFSNVEVNTEEDPILFKAQLFALTGVQPERQKVMLKGMTLKDDDWGNLKLKDGVTILMMGSKEEDVPIEPIEKPVFLEDMNEAELATALDLPSGLLNLGNTCYLNATVQCLKTVPELREALKIFSGGWTTGASLSITAQSITASLRDLYDNMDKGTARAPLVLLQMLHLAFPRFAEKTEQGVFQQQDANECWTELIRMLQQKLPAKNNPDVSEDVSKASKPRSFIEQYFGGIFDYELKCTESEDEPATIGKEEFLQLSCFISTDVKHMSFGLRNKMQEQITKMSPTLGRNATYTKTSKISRLPAYLTIQFVRFYYKEKEAINAKILKDVKFPLEFDAFELCSSELQNKLVPMREKFKEYEDTLVEESCNAKTKDKGDGAKTEMRKEPFWFKDDLGSNNSGYYKLQAVLTHRGRSSSSGHYVGWIRQKGDTWMKCDDDVVTAVTSEEVLKLSGGGDWHCAYVLLYGPRILEVEVKDTKDDPVNTNSTKA</sequence>
<dbReference type="PROSITE" id="PS00299">
    <property type="entry name" value="UBIQUITIN_1"/>
    <property type="match status" value="1"/>
</dbReference>
<dbReference type="InterPro" id="IPR028889">
    <property type="entry name" value="USP"/>
</dbReference>
<dbReference type="Gene3D" id="2.130.10.10">
    <property type="entry name" value="YVTN repeat-like/Quinoprotein amine dehydrogenase"/>
    <property type="match status" value="1"/>
</dbReference>
<dbReference type="InterPro" id="IPR019775">
    <property type="entry name" value="WD40_repeat_CS"/>
</dbReference>
<organism evidence="16 17">
    <name type="scientific">Temnothorax longispinosus</name>
    <dbReference type="NCBI Taxonomy" id="300112"/>
    <lineage>
        <taxon>Eukaryota</taxon>
        <taxon>Metazoa</taxon>
        <taxon>Ecdysozoa</taxon>
        <taxon>Arthropoda</taxon>
        <taxon>Hexapoda</taxon>
        <taxon>Insecta</taxon>
        <taxon>Pterygota</taxon>
        <taxon>Neoptera</taxon>
        <taxon>Endopterygota</taxon>
        <taxon>Hymenoptera</taxon>
        <taxon>Apocrita</taxon>
        <taxon>Aculeata</taxon>
        <taxon>Formicoidea</taxon>
        <taxon>Formicidae</taxon>
        <taxon>Myrmicinae</taxon>
        <taxon>Temnothorax</taxon>
    </lineage>
</organism>
<dbReference type="InterPro" id="IPR001632">
    <property type="entry name" value="WD40_G-protein_beta-like"/>
</dbReference>
<evidence type="ECO:0000256" key="5">
    <source>
        <dbReference type="ARBA" id="ARBA00022670"/>
    </source>
</evidence>
<keyword evidence="8 12" id="KW-0378">Hydrolase</keyword>
<dbReference type="GO" id="GO:0016579">
    <property type="term" value="P:protein deubiquitination"/>
    <property type="evidence" value="ECO:0007669"/>
    <property type="project" value="InterPro"/>
</dbReference>
<proteinExistence type="inferred from homology"/>
<feature type="domain" description="Ubiquitin-like" evidence="14">
    <location>
        <begin position="337"/>
        <end position="411"/>
    </location>
</feature>
<evidence type="ECO:0000259" key="14">
    <source>
        <dbReference type="PROSITE" id="PS50053"/>
    </source>
</evidence>
<dbReference type="InterPro" id="IPR001680">
    <property type="entry name" value="WD40_rpt"/>
</dbReference>
<keyword evidence="9 12" id="KW-0788">Thiol protease</keyword>
<dbReference type="GO" id="GO:0043161">
    <property type="term" value="P:proteasome-mediated ubiquitin-dependent protein catabolic process"/>
    <property type="evidence" value="ECO:0007669"/>
    <property type="project" value="InterPro"/>
</dbReference>
<dbReference type="CDD" id="cd02657">
    <property type="entry name" value="Peptidase_C19A"/>
    <property type="match status" value="1"/>
</dbReference>
<protein>
    <recommendedName>
        <fullName evidence="12">Ubiquitin carboxyl-terminal hydrolase</fullName>
        <ecNumber evidence="12">3.4.19.12</ecNumber>
    </recommendedName>
</protein>
<dbReference type="InterPro" id="IPR038765">
    <property type="entry name" value="Papain-like_cys_pep_sf"/>
</dbReference>
<evidence type="ECO:0000259" key="15">
    <source>
        <dbReference type="PROSITE" id="PS50235"/>
    </source>
</evidence>
<dbReference type="SUPFAM" id="SSF50978">
    <property type="entry name" value="WD40 repeat-like"/>
    <property type="match status" value="1"/>
</dbReference>
<dbReference type="InterPro" id="IPR044635">
    <property type="entry name" value="UBP14-like"/>
</dbReference>
<evidence type="ECO:0000256" key="4">
    <source>
        <dbReference type="ARBA" id="ARBA00022574"/>
    </source>
</evidence>
<dbReference type="GO" id="GO:0070628">
    <property type="term" value="F:proteasome binding"/>
    <property type="evidence" value="ECO:0007669"/>
    <property type="project" value="TreeGrafter"/>
</dbReference>
<dbReference type="Gene3D" id="3.90.70.10">
    <property type="entry name" value="Cysteine proteinases"/>
    <property type="match status" value="1"/>
</dbReference>
<evidence type="ECO:0000256" key="8">
    <source>
        <dbReference type="ARBA" id="ARBA00022801"/>
    </source>
</evidence>
<feature type="repeat" description="WD" evidence="11">
    <location>
        <begin position="201"/>
        <end position="244"/>
    </location>
</feature>
<evidence type="ECO:0000256" key="10">
    <source>
        <dbReference type="ARBA" id="ARBA00023224"/>
    </source>
</evidence>
<comment type="catalytic activity">
    <reaction evidence="1 12">
        <text>Thiol-dependent hydrolysis of ester, thioester, amide, peptide and isopeptide bonds formed by the C-terminal Gly of ubiquitin (a 76-residue protein attached to proteins as an intracellular targeting signal).</text>
        <dbReference type="EC" id="3.4.19.12"/>
    </reaction>
</comment>
<accession>A0A4S2KCI6</accession>
<dbReference type="STRING" id="300112.A0A4S2KCI6"/>
<dbReference type="SMART" id="SM00213">
    <property type="entry name" value="UBQ"/>
    <property type="match status" value="1"/>
</dbReference>
<feature type="domain" description="USP" evidence="15">
    <location>
        <begin position="439"/>
        <end position="813"/>
    </location>
</feature>
<dbReference type="EC" id="3.4.19.12" evidence="12"/>
<feature type="repeat" description="WD" evidence="11">
    <location>
        <begin position="245"/>
        <end position="286"/>
    </location>
</feature>
<dbReference type="AlphaFoldDB" id="A0A4S2KCI6"/>
<keyword evidence="10" id="KW-0807">Transducer</keyword>
<keyword evidence="7 12" id="KW-0833">Ubl conjugation pathway</keyword>
<evidence type="ECO:0000256" key="7">
    <source>
        <dbReference type="ARBA" id="ARBA00022786"/>
    </source>
</evidence>
<dbReference type="SUPFAM" id="SSF54236">
    <property type="entry name" value="Ubiquitin-like"/>
    <property type="match status" value="1"/>
</dbReference>
<dbReference type="SMART" id="SM00320">
    <property type="entry name" value="WD40"/>
    <property type="match status" value="5"/>
</dbReference>
<dbReference type="GO" id="GO:0061136">
    <property type="term" value="P:regulation of proteasomal protein catabolic process"/>
    <property type="evidence" value="ECO:0007669"/>
    <property type="project" value="TreeGrafter"/>
</dbReference>
<dbReference type="InterPro" id="IPR018200">
    <property type="entry name" value="USP_CS"/>
</dbReference>
<dbReference type="InterPro" id="IPR000626">
    <property type="entry name" value="Ubiquitin-like_dom"/>
</dbReference>
<comment type="similarity">
    <text evidence="3">Belongs to the WD repeat G protein beta family.</text>
</comment>
<dbReference type="Pfam" id="PF00443">
    <property type="entry name" value="UCH"/>
    <property type="match status" value="1"/>
</dbReference>
<evidence type="ECO:0000256" key="6">
    <source>
        <dbReference type="ARBA" id="ARBA00022737"/>
    </source>
</evidence>
<dbReference type="InterPro" id="IPR001394">
    <property type="entry name" value="Peptidase_C19_UCH"/>
</dbReference>
<dbReference type="Pfam" id="PF25391">
    <property type="entry name" value="WD40_Gbeta"/>
    <property type="match status" value="1"/>
</dbReference>
<evidence type="ECO:0000313" key="17">
    <source>
        <dbReference type="Proteomes" id="UP000310200"/>
    </source>
</evidence>
<dbReference type="PRINTS" id="PR00319">
    <property type="entry name" value="GPROTEINB"/>
</dbReference>